<dbReference type="InterPro" id="IPR020000">
    <property type="entry name" value="Phage_P2_LysB"/>
</dbReference>
<sequence length="141" mass="15888">MKTLIILLLLAVAGLVWMKRENSTLTRSFEKANRVAGEQKTQITMQRNQLDVAASIRQRNEQAQVDLRNKLATANALAANRGNTVTRLLNENKALREWYESDLPDDIIRLHTRPAFTTTADYLQWLSESGAVSDTGKQPAH</sequence>
<dbReference type="NCBIfam" id="TIGR03495">
    <property type="entry name" value="phage_LysB"/>
    <property type="match status" value="1"/>
</dbReference>
<protein>
    <submittedName>
        <fullName evidence="1">LysB family protein</fullName>
    </submittedName>
</protein>
<name>A0A085GA11_9ENTR</name>
<keyword evidence="2" id="KW-1185">Reference proteome</keyword>
<dbReference type="EMBL" id="JMPI01000036">
    <property type="protein sequence ID" value="KFC80556.1"/>
    <property type="molecule type" value="Genomic_DNA"/>
</dbReference>
<proteinExistence type="predicted"/>
<dbReference type="Proteomes" id="UP000028653">
    <property type="component" value="Unassembled WGS sequence"/>
</dbReference>
<gene>
    <name evidence="1" type="ORF">GBAG_2667</name>
</gene>
<evidence type="ECO:0000313" key="2">
    <source>
        <dbReference type="Proteomes" id="UP000028653"/>
    </source>
</evidence>
<dbReference type="OrthoDB" id="6604152at2"/>
<dbReference type="STRING" id="1006004.GBAG_2667"/>
<reference evidence="1 2" key="1">
    <citation type="submission" date="2014-05" db="EMBL/GenBank/DDBJ databases">
        <title>ATOL: Assembling a taxonomically balanced genome-scale reconstruction of the evolutionary history of the Enterobacteriaceae.</title>
        <authorList>
            <person name="Plunkett G.III."/>
            <person name="Neeno-Eckwall E.C."/>
            <person name="Glasner J.D."/>
            <person name="Perna N.T."/>
        </authorList>
    </citation>
    <scope>NUCLEOTIDE SEQUENCE [LARGE SCALE GENOMIC DNA]</scope>
    <source>
        <strain evidence="1 2">ATCC 33320</strain>
    </source>
</reference>
<dbReference type="RefSeq" id="WP_034496732.1">
    <property type="nucleotide sequence ID" value="NZ_JMPI01000036.1"/>
</dbReference>
<evidence type="ECO:0000313" key="1">
    <source>
        <dbReference type="EMBL" id="KFC80556.1"/>
    </source>
</evidence>
<dbReference type="AlphaFoldDB" id="A0A085GA11"/>
<accession>A0A085GA11</accession>
<organism evidence="1 2">
    <name type="scientific">Buttiauxella agrestis ATCC 33320</name>
    <dbReference type="NCBI Taxonomy" id="1006004"/>
    <lineage>
        <taxon>Bacteria</taxon>
        <taxon>Pseudomonadati</taxon>
        <taxon>Pseudomonadota</taxon>
        <taxon>Gammaproteobacteria</taxon>
        <taxon>Enterobacterales</taxon>
        <taxon>Enterobacteriaceae</taxon>
        <taxon>Buttiauxella</taxon>
    </lineage>
</organism>
<comment type="caution">
    <text evidence="1">The sequence shown here is derived from an EMBL/GenBank/DDBJ whole genome shotgun (WGS) entry which is preliminary data.</text>
</comment>
<dbReference type="eggNOG" id="ENOG5032S81">
    <property type="taxonomic scope" value="Bacteria"/>
</dbReference>